<accession>A0A2J5PIA0</accession>
<sequence length="45" mass="5220">MTPLCLVLTTLSKKNVRFLAGWCYCSLIVFSKLNKGHENNFRFLL</sequence>
<reference evidence="3 4" key="2">
    <citation type="submission" date="2018-01" db="EMBL/GenBank/DDBJ databases">
        <title>Genomic study of Klebsiella pneumoniae.</title>
        <authorList>
            <person name="Yang Y."/>
            <person name="Bicalho R."/>
        </authorList>
    </citation>
    <scope>NUCLEOTIDE SEQUENCE [LARGE SCALE GENOMIC DNA]</scope>
    <source>
        <strain evidence="2 4">A10</strain>
        <strain evidence="1 3">A2</strain>
    </source>
</reference>
<dbReference type="Proteomes" id="UP000234661">
    <property type="component" value="Unassembled WGS sequence"/>
</dbReference>
<evidence type="ECO:0000313" key="4">
    <source>
        <dbReference type="Proteomes" id="UP000234667"/>
    </source>
</evidence>
<dbReference type="AlphaFoldDB" id="A0A2J5PIA0"/>
<comment type="caution">
    <text evidence="2">The sequence shown here is derived from an EMBL/GenBank/DDBJ whole genome shotgun (WGS) entry which is preliminary data.</text>
</comment>
<name>A0A2J5PIA0_9ENTR</name>
<dbReference type="Proteomes" id="UP000234667">
    <property type="component" value="Unassembled WGS sequence"/>
</dbReference>
<organism evidence="2 4">
    <name type="scientific">Klebsiella michiganensis</name>
    <dbReference type="NCBI Taxonomy" id="1134687"/>
    <lineage>
        <taxon>Bacteria</taxon>
        <taxon>Pseudomonadati</taxon>
        <taxon>Pseudomonadota</taxon>
        <taxon>Gammaproteobacteria</taxon>
        <taxon>Enterobacterales</taxon>
        <taxon>Enterobacteriaceae</taxon>
        <taxon>Klebsiella/Raoultella group</taxon>
        <taxon>Klebsiella</taxon>
    </lineage>
</organism>
<dbReference type="EMBL" id="PIDR01000871">
    <property type="protein sequence ID" value="PLO65460.1"/>
    <property type="molecule type" value="Genomic_DNA"/>
</dbReference>
<reference evidence="3 4" key="1">
    <citation type="submission" date="2017-11" db="EMBL/GenBank/DDBJ databases">
        <authorList>
            <person name="Han C.G."/>
        </authorList>
    </citation>
    <scope>NUCLEOTIDE SEQUENCE [LARGE SCALE GENOMIC DNA]</scope>
    <source>
        <strain evidence="2 4">A10</strain>
        <strain evidence="1 3">A2</strain>
    </source>
</reference>
<evidence type="ECO:0000313" key="3">
    <source>
        <dbReference type="Proteomes" id="UP000234661"/>
    </source>
</evidence>
<dbReference type="EMBL" id="PIET01001935">
    <property type="protein sequence ID" value="PLM46156.1"/>
    <property type="molecule type" value="Genomic_DNA"/>
</dbReference>
<evidence type="ECO:0000313" key="2">
    <source>
        <dbReference type="EMBL" id="PLO65460.1"/>
    </source>
</evidence>
<evidence type="ECO:0000313" key="1">
    <source>
        <dbReference type="EMBL" id="PLM46156.1"/>
    </source>
</evidence>
<proteinExistence type="predicted"/>
<protein>
    <submittedName>
        <fullName evidence="2">L-aspartate oxidase</fullName>
    </submittedName>
</protein>
<gene>
    <name evidence="1" type="ORF">CWM85_35710</name>
    <name evidence="2" type="ORF">CWN49_23190</name>
</gene>